<keyword evidence="2" id="KW-0597">Phosphoprotein</keyword>
<evidence type="ECO:0000256" key="11">
    <source>
        <dbReference type="SAM" id="MobiDB-lite"/>
    </source>
</evidence>
<comment type="subcellular location">
    <subcellularLocation>
        <location evidence="1">Nucleus</location>
    </subcellularLocation>
</comment>
<name>A0A8C6LJ61_NOTFU</name>
<evidence type="ECO:0000256" key="10">
    <source>
        <dbReference type="PROSITE-ProRule" id="PRU00600"/>
    </source>
</evidence>
<feature type="region of interest" description="Disordered" evidence="11">
    <location>
        <begin position="515"/>
        <end position="553"/>
    </location>
</feature>
<dbReference type="InterPro" id="IPR036420">
    <property type="entry name" value="BRCT_dom_sf"/>
</dbReference>
<dbReference type="GO" id="GO:0043539">
    <property type="term" value="F:protein serine/threonine kinase activator activity"/>
    <property type="evidence" value="ECO:0007669"/>
    <property type="project" value="TreeGrafter"/>
</dbReference>
<evidence type="ECO:0000313" key="14">
    <source>
        <dbReference type="EMBL" id="KAF7227226.1"/>
    </source>
</evidence>
<evidence type="ECO:0000256" key="3">
    <source>
        <dbReference type="ARBA" id="ARBA00022723"/>
    </source>
</evidence>
<reference evidence="14" key="2">
    <citation type="submission" date="2020-03" db="EMBL/GenBank/DDBJ databases">
        <title>Intra-Species Differences in Population Size shape Life History and Genome Evolution.</title>
        <authorList>
            <person name="Willemsen D."/>
            <person name="Cui R."/>
            <person name="Valenzano D.R."/>
        </authorList>
    </citation>
    <scope>NUCLEOTIDE SEQUENCE</scope>
    <source>
        <strain evidence="14">GRZ</strain>
        <tissue evidence="14">Whole</tissue>
    </source>
</reference>
<dbReference type="Proteomes" id="UP000822369">
    <property type="component" value="Chromosome 3"/>
</dbReference>
<feature type="region of interest" description="Disordered" evidence="11">
    <location>
        <begin position="449"/>
        <end position="473"/>
    </location>
</feature>
<evidence type="ECO:0000256" key="9">
    <source>
        <dbReference type="ARBA" id="ARBA00040397"/>
    </source>
</evidence>
<evidence type="ECO:0000313" key="16">
    <source>
        <dbReference type="Proteomes" id="UP000694548"/>
    </source>
</evidence>
<dbReference type="GeneTree" id="ENSGT00530000063909"/>
<dbReference type="PANTHER" id="PTHR15375:SF22">
    <property type="entry name" value="PROTEIN DBF4 HOMOLOG A"/>
    <property type="match status" value="1"/>
</dbReference>
<keyword evidence="8" id="KW-0131">Cell cycle</keyword>
<dbReference type="InterPro" id="IPR051590">
    <property type="entry name" value="Replication_Regulatory_Kinase"/>
</dbReference>
<feature type="compositionally biased region" description="Polar residues" evidence="11">
    <location>
        <begin position="515"/>
        <end position="540"/>
    </location>
</feature>
<dbReference type="PROSITE" id="PS51265">
    <property type="entry name" value="ZF_DBF4"/>
    <property type="match status" value="1"/>
</dbReference>
<dbReference type="FunFam" id="6.10.250.3410:FF:000001">
    <property type="entry name" value="Protein DBF4 homolog A"/>
    <property type="match status" value="1"/>
</dbReference>
<dbReference type="InterPro" id="IPR006572">
    <property type="entry name" value="Znf_DBF"/>
</dbReference>
<gene>
    <name evidence="14 15" type="primary">dbf4</name>
    <name evidence="14" type="ORF">G4P62_005851</name>
</gene>
<evidence type="ECO:0000256" key="2">
    <source>
        <dbReference type="ARBA" id="ARBA00022553"/>
    </source>
</evidence>
<keyword evidence="6" id="KW-0862">Zinc</keyword>
<dbReference type="Gene3D" id="2.10.50.40">
    <property type="match status" value="1"/>
</dbReference>
<feature type="domain" description="BRCT" evidence="12">
    <location>
        <begin position="40"/>
        <end position="108"/>
    </location>
</feature>
<protein>
    <recommendedName>
        <fullName evidence="9">Protein DBF4 homolog A</fullName>
    </recommendedName>
</protein>
<dbReference type="SMART" id="SM00586">
    <property type="entry name" value="ZnF_DBF"/>
    <property type="match status" value="1"/>
</dbReference>
<reference evidence="15" key="3">
    <citation type="submission" date="2025-05" db="UniProtKB">
        <authorList>
            <consortium name="Ensembl"/>
        </authorList>
    </citation>
    <scope>IDENTIFICATION</scope>
</reference>
<dbReference type="GO" id="GO:0010571">
    <property type="term" value="P:positive regulation of nuclear cell cycle DNA replication"/>
    <property type="evidence" value="ECO:0007669"/>
    <property type="project" value="TreeGrafter"/>
</dbReference>
<dbReference type="RefSeq" id="XP_070407312.1">
    <property type="nucleotide sequence ID" value="XM_070551211.1"/>
</dbReference>
<dbReference type="GO" id="GO:1901987">
    <property type="term" value="P:regulation of cell cycle phase transition"/>
    <property type="evidence" value="ECO:0007669"/>
    <property type="project" value="TreeGrafter"/>
</dbReference>
<dbReference type="GO" id="GO:0008270">
    <property type="term" value="F:zinc ion binding"/>
    <property type="evidence" value="ECO:0007669"/>
    <property type="project" value="UniProtKB-KW"/>
</dbReference>
<feature type="region of interest" description="Disordered" evidence="11">
    <location>
        <begin position="100"/>
        <end position="126"/>
    </location>
</feature>
<feature type="compositionally biased region" description="Low complexity" evidence="11">
    <location>
        <begin position="107"/>
        <end position="123"/>
    </location>
</feature>
<dbReference type="Pfam" id="PF07535">
    <property type="entry name" value="zf-DBF"/>
    <property type="match status" value="1"/>
</dbReference>
<evidence type="ECO:0000259" key="13">
    <source>
        <dbReference type="PROSITE" id="PS51265"/>
    </source>
</evidence>
<evidence type="ECO:0000256" key="1">
    <source>
        <dbReference type="ARBA" id="ARBA00004123"/>
    </source>
</evidence>
<feature type="compositionally biased region" description="Basic residues" evidence="11">
    <location>
        <begin position="292"/>
        <end position="301"/>
    </location>
</feature>
<evidence type="ECO:0000256" key="4">
    <source>
        <dbReference type="ARBA" id="ARBA00022737"/>
    </source>
</evidence>
<dbReference type="Proteomes" id="UP000694548">
    <property type="component" value="Chromosome sgr05"/>
</dbReference>
<evidence type="ECO:0000256" key="5">
    <source>
        <dbReference type="ARBA" id="ARBA00022771"/>
    </source>
</evidence>
<feature type="region of interest" description="Disordered" evidence="11">
    <location>
        <begin position="1"/>
        <end position="36"/>
    </location>
</feature>
<evidence type="ECO:0000259" key="12">
    <source>
        <dbReference type="PROSITE" id="PS50172"/>
    </source>
</evidence>
<dbReference type="OMA" id="KDPPGNK"/>
<reference evidence="15" key="1">
    <citation type="submission" date="2014-08" db="EMBL/GenBank/DDBJ databases">
        <authorList>
            <person name="Senf B."/>
            <person name="Petzold A."/>
            <person name="Downie B.R."/>
            <person name="Koch P."/>
            <person name="Platzer M."/>
        </authorList>
    </citation>
    <scope>NUCLEOTIDE SEQUENCE [LARGE SCALE GENOMIC DNA]</scope>
    <source>
        <strain evidence="15">GRZ</strain>
    </source>
</reference>
<dbReference type="CTD" id="10926"/>
<proteinExistence type="predicted"/>
<sequence length="613" mass="68567">MKENRMKPKRGHNHAGPDWQGKVVNTGETRTVSKAKTTSAQVRPFTGKVFYLDLQSNRTTETLESDIKELGGTVEKFLSKEIKYLVSNKREAKYVHCLRQDSPVPSPDSGPSSPHPQSAPQHPVNHVDKFKTRPQSQADTLAKSRGKSLVEKVVKGQGRVQMDRILSNALEWGVKVLYIDDVLAYVQKKKNLIRSRVPDAAAAEVRNKPESSAKQNLQKLKGGRIRKPFIKVEDSSKHYRPIYLTMTNMPEFNLKTKAPCSPFSPVDKDPPGDKPQGHRGGKASASEEKAQGRKKNRDKKRGGYCECCKIKYSNFKTHLQSECHRAFSKTDEYSVVDRLVSALHFDFIPIRTKVKRPKCSVSSPVFVARPSGETDKSAPGGLGHLERTVEPRAAGASGGMKIKNDSSPASAPPIVSKRDCWNCNTYSNRPKHRSPSCKQTFRQKSSTCAQTAKQVQIPQLKSETSPSRGEFQVTSPLEDSLVHPVDRIPRKGTKSPPSFLQTTIESDVLTKSINVGTQPKGTNTDESCHGSNTFSETGNNRSDEEEARLKTPDSSLVRRIQRKIRVYKHKRRKVDVNIERVESSGVPENSLLKLWDLFQSSDDMDVEFYGFED</sequence>
<dbReference type="SUPFAM" id="SSF52113">
    <property type="entry name" value="BRCT domain"/>
    <property type="match status" value="1"/>
</dbReference>
<keyword evidence="5 10" id="KW-0863">Zinc-finger</keyword>
<dbReference type="EMBL" id="JAAVVJ010000003">
    <property type="protein sequence ID" value="KAF7227226.1"/>
    <property type="molecule type" value="Genomic_DNA"/>
</dbReference>
<dbReference type="GO" id="GO:0031431">
    <property type="term" value="C:Dbf4-dependent protein kinase complex"/>
    <property type="evidence" value="ECO:0007669"/>
    <property type="project" value="TreeGrafter"/>
</dbReference>
<dbReference type="KEGG" id="nfu:107379731"/>
<dbReference type="InterPro" id="IPR001357">
    <property type="entry name" value="BRCT_dom"/>
</dbReference>
<dbReference type="GO" id="GO:0003676">
    <property type="term" value="F:nucleic acid binding"/>
    <property type="evidence" value="ECO:0007669"/>
    <property type="project" value="InterPro"/>
</dbReference>
<dbReference type="PROSITE" id="PS50172">
    <property type="entry name" value="BRCT"/>
    <property type="match status" value="1"/>
</dbReference>
<dbReference type="Gene3D" id="6.10.250.3410">
    <property type="entry name" value="DBF zinc finger"/>
    <property type="match status" value="1"/>
</dbReference>
<organism evidence="15 16">
    <name type="scientific">Nothobranchius furzeri</name>
    <name type="common">Turquoise killifish</name>
    <dbReference type="NCBI Taxonomy" id="105023"/>
    <lineage>
        <taxon>Eukaryota</taxon>
        <taxon>Metazoa</taxon>
        <taxon>Chordata</taxon>
        <taxon>Craniata</taxon>
        <taxon>Vertebrata</taxon>
        <taxon>Euteleostomi</taxon>
        <taxon>Actinopterygii</taxon>
        <taxon>Neopterygii</taxon>
        <taxon>Teleostei</taxon>
        <taxon>Neoteleostei</taxon>
        <taxon>Acanthomorphata</taxon>
        <taxon>Ovalentaria</taxon>
        <taxon>Atherinomorphae</taxon>
        <taxon>Cyprinodontiformes</taxon>
        <taxon>Nothobranchiidae</taxon>
        <taxon>Nothobranchius</taxon>
    </lineage>
</organism>
<dbReference type="OrthoDB" id="21380at2759"/>
<dbReference type="Ensembl" id="ENSNFUT00015020543.1">
    <property type="protein sequence ID" value="ENSNFUP00015019624.1"/>
    <property type="gene ID" value="ENSNFUG00015009498.1"/>
</dbReference>
<dbReference type="AlphaFoldDB" id="A0A8C6LJ61"/>
<dbReference type="PANTHER" id="PTHR15375">
    <property type="entry name" value="ACTIVATOR OF S-PHASE KINASE-RELATED"/>
    <property type="match status" value="1"/>
</dbReference>
<feature type="region of interest" description="Disordered" evidence="11">
    <location>
        <begin position="260"/>
        <end position="301"/>
    </location>
</feature>
<keyword evidence="3" id="KW-0479">Metal-binding</keyword>
<feature type="domain" description="DBF4-type" evidence="13">
    <location>
        <begin position="298"/>
        <end position="346"/>
    </location>
</feature>
<feature type="compositionally biased region" description="Basic and acidic residues" evidence="11">
    <location>
        <begin position="266"/>
        <end position="276"/>
    </location>
</feature>
<keyword evidence="4" id="KW-0677">Repeat</keyword>
<accession>A0A8C6LJ61</accession>
<keyword evidence="16" id="KW-1185">Reference proteome</keyword>
<evidence type="ECO:0000313" key="15">
    <source>
        <dbReference type="Ensembl" id="ENSNFUP00015019624.1"/>
    </source>
</evidence>
<evidence type="ECO:0000256" key="7">
    <source>
        <dbReference type="ARBA" id="ARBA00023242"/>
    </source>
</evidence>
<evidence type="ECO:0000256" key="6">
    <source>
        <dbReference type="ARBA" id="ARBA00022833"/>
    </source>
</evidence>
<feature type="compositionally biased region" description="Polar residues" evidence="11">
    <location>
        <begin position="26"/>
        <end position="36"/>
    </location>
</feature>
<keyword evidence="7" id="KW-0539">Nucleus</keyword>
<dbReference type="InterPro" id="IPR038545">
    <property type="entry name" value="Znf_DBF_sf"/>
</dbReference>
<dbReference type="GeneID" id="107379731"/>
<evidence type="ECO:0000256" key="8">
    <source>
        <dbReference type="ARBA" id="ARBA00023306"/>
    </source>
</evidence>